<evidence type="ECO:0000313" key="1">
    <source>
        <dbReference type="EMBL" id="GBP59076.1"/>
    </source>
</evidence>
<dbReference type="OrthoDB" id="425681at2759"/>
<dbReference type="EMBL" id="BGZK01000751">
    <property type="protein sequence ID" value="GBP59076.1"/>
    <property type="molecule type" value="Genomic_DNA"/>
</dbReference>
<reference evidence="1 2" key="1">
    <citation type="journal article" date="2019" name="Commun. Biol.">
        <title>The bagworm genome reveals a unique fibroin gene that provides high tensile strength.</title>
        <authorList>
            <person name="Kono N."/>
            <person name="Nakamura H."/>
            <person name="Ohtoshi R."/>
            <person name="Tomita M."/>
            <person name="Numata K."/>
            <person name="Arakawa K."/>
        </authorList>
    </citation>
    <scope>NUCLEOTIDE SEQUENCE [LARGE SCALE GENOMIC DNA]</scope>
</reference>
<dbReference type="AlphaFoldDB" id="A0A4C1X5N1"/>
<accession>A0A4C1X5N1</accession>
<comment type="caution">
    <text evidence="1">The sequence shown here is derived from an EMBL/GenBank/DDBJ whole genome shotgun (WGS) entry which is preliminary data.</text>
</comment>
<keyword evidence="2" id="KW-1185">Reference proteome</keyword>
<evidence type="ECO:0000313" key="2">
    <source>
        <dbReference type="Proteomes" id="UP000299102"/>
    </source>
</evidence>
<evidence type="ECO:0008006" key="3">
    <source>
        <dbReference type="Google" id="ProtNLM"/>
    </source>
</evidence>
<gene>
    <name evidence="1" type="ORF">EVAR_39162_1</name>
</gene>
<protein>
    <recommendedName>
        <fullName evidence="3">Mariner Mos1 transposase</fullName>
    </recommendedName>
</protein>
<organism evidence="1 2">
    <name type="scientific">Eumeta variegata</name>
    <name type="common">Bagworm moth</name>
    <name type="synonym">Eumeta japonica</name>
    <dbReference type="NCBI Taxonomy" id="151549"/>
    <lineage>
        <taxon>Eukaryota</taxon>
        <taxon>Metazoa</taxon>
        <taxon>Ecdysozoa</taxon>
        <taxon>Arthropoda</taxon>
        <taxon>Hexapoda</taxon>
        <taxon>Insecta</taxon>
        <taxon>Pterygota</taxon>
        <taxon>Neoptera</taxon>
        <taxon>Endopterygota</taxon>
        <taxon>Lepidoptera</taxon>
        <taxon>Glossata</taxon>
        <taxon>Ditrysia</taxon>
        <taxon>Tineoidea</taxon>
        <taxon>Psychidae</taxon>
        <taxon>Oiketicinae</taxon>
        <taxon>Eumeta</taxon>
    </lineage>
</organism>
<proteinExistence type="predicted"/>
<sequence>MYGSESWVWQKKRESRINGVEMRSLHIICRVCLKDRSRNSDVRKRCDLKEDVVSRGERDMVRWFTAVMERSGWVALENPKQTILVVYQKKGPNFKHLKPMSLHERIDGYQRSKRDTKRSYWVEMYSLCLPFSEIDASSYHYKILPKK</sequence>
<dbReference type="Proteomes" id="UP000299102">
    <property type="component" value="Unassembled WGS sequence"/>
</dbReference>
<name>A0A4C1X5N1_EUMVA</name>